<comment type="caution">
    <text evidence="1">The sequence shown here is derived from an EMBL/GenBank/DDBJ whole genome shotgun (WGS) entry which is preliminary data.</text>
</comment>
<proteinExistence type="predicted"/>
<name>A0A6L7F3S6_9ACTN</name>
<organism evidence="1 2">
    <name type="scientific">Nocardioides flavescens</name>
    <dbReference type="NCBI Taxonomy" id="2691959"/>
    <lineage>
        <taxon>Bacteria</taxon>
        <taxon>Bacillati</taxon>
        <taxon>Actinomycetota</taxon>
        <taxon>Actinomycetes</taxon>
        <taxon>Propionibacteriales</taxon>
        <taxon>Nocardioidaceae</taxon>
        <taxon>Nocardioides</taxon>
    </lineage>
</organism>
<evidence type="ECO:0000313" key="2">
    <source>
        <dbReference type="Proteomes" id="UP000473325"/>
    </source>
</evidence>
<keyword evidence="2" id="KW-1185">Reference proteome</keyword>
<gene>
    <name evidence="1" type="ORF">GRQ65_20280</name>
</gene>
<evidence type="ECO:0000313" key="1">
    <source>
        <dbReference type="EMBL" id="MXG91885.1"/>
    </source>
</evidence>
<dbReference type="RefSeq" id="WP_160879815.1">
    <property type="nucleotide sequence ID" value="NZ_WUEK01000015.1"/>
</dbReference>
<dbReference type="AlphaFoldDB" id="A0A6L7F3S6"/>
<accession>A0A6L7F3S6</accession>
<dbReference type="Pfam" id="PF11829">
    <property type="entry name" value="DUF3349"/>
    <property type="match status" value="1"/>
</dbReference>
<dbReference type="Proteomes" id="UP000473325">
    <property type="component" value="Unassembled WGS sequence"/>
</dbReference>
<dbReference type="InterPro" id="IPR044918">
    <property type="entry name" value="DUF3349_helical"/>
</dbReference>
<dbReference type="EMBL" id="WUEK01000015">
    <property type="protein sequence ID" value="MXG91885.1"/>
    <property type="molecule type" value="Genomic_DNA"/>
</dbReference>
<dbReference type="InterPro" id="IPR021784">
    <property type="entry name" value="DUF3349"/>
</dbReference>
<dbReference type="Gene3D" id="1.10.150.430">
    <property type="entry name" value="DUF3349, helical bundle"/>
    <property type="match status" value="1"/>
</dbReference>
<protein>
    <submittedName>
        <fullName evidence="1">DUF3349 domain-containing protein</fullName>
    </submittedName>
</protein>
<reference evidence="1 2" key="1">
    <citation type="submission" date="2019-12" db="EMBL/GenBank/DDBJ databases">
        <authorList>
            <person name="Kun Z."/>
        </authorList>
    </citation>
    <scope>NUCLEOTIDE SEQUENCE [LARGE SCALE GENOMIC DNA]</scope>
    <source>
        <strain evidence="1 2">YIM 123512</strain>
    </source>
</reference>
<sequence length="98" mass="10512">MTLNSRLTGVLEWLREGYPAGVPPKDYIPLLALLRTRLTEAEVREVAQEVAGADDDAAGDAAGDIGVQITKLTDALPAPEDVARVEARLVSHHGWPVD</sequence>